<dbReference type="RefSeq" id="WP_085471233.1">
    <property type="nucleotide sequence ID" value="NZ_CP038029.1"/>
</dbReference>
<evidence type="ECO:0000256" key="5">
    <source>
        <dbReference type="ARBA" id="ARBA00022692"/>
    </source>
</evidence>
<protein>
    <recommendedName>
        <fullName evidence="3">Protein MgtC</fullName>
    </recommendedName>
</protein>
<evidence type="ECO:0000313" key="9">
    <source>
        <dbReference type="EMBL" id="SMG08009.1"/>
    </source>
</evidence>
<keyword evidence="7" id="KW-0472">Membrane</keyword>
<dbReference type="EMBL" id="FXAU01000001">
    <property type="protein sequence ID" value="SMG08009.1"/>
    <property type="molecule type" value="Genomic_DNA"/>
</dbReference>
<reference evidence="9 10" key="1">
    <citation type="submission" date="2017-04" db="EMBL/GenBank/DDBJ databases">
        <authorList>
            <person name="Afonso C.L."/>
            <person name="Miller P.J."/>
            <person name="Scott M.A."/>
            <person name="Spackman E."/>
            <person name="Goraichik I."/>
            <person name="Dimitrov K.M."/>
            <person name="Suarez D.L."/>
            <person name="Swayne D.E."/>
        </authorList>
    </citation>
    <scope>NUCLEOTIDE SEQUENCE [LARGE SCALE GENOMIC DNA]</scope>
    <source>
        <strain evidence="9 10">DSM 22418</strain>
    </source>
</reference>
<organism evidence="9 10">
    <name type="scientific">Sphingobacterium psychroaquaticum</name>
    <dbReference type="NCBI Taxonomy" id="561061"/>
    <lineage>
        <taxon>Bacteria</taxon>
        <taxon>Pseudomonadati</taxon>
        <taxon>Bacteroidota</taxon>
        <taxon>Sphingobacteriia</taxon>
        <taxon>Sphingobacteriales</taxon>
        <taxon>Sphingobacteriaceae</taxon>
        <taxon>Sphingobacterium</taxon>
    </lineage>
</organism>
<keyword evidence="5" id="KW-0812">Transmembrane</keyword>
<proteinExistence type="inferred from homology"/>
<comment type="subcellular location">
    <subcellularLocation>
        <location evidence="1">Cell membrane</location>
        <topology evidence="1">Multi-pass membrane protein</topology>
    </subcellularLocation>
</comment>
<dbReference type="OrthoDB" id="9811198at2"/>
<dbReference type="InterPro" id="IPR003416">
    <property type="entry name" value="MgtC/SapB/SrpB/YhiD_fam"/>
</dbReference>
<evidence type="ECO:0000256" key="3">
    <source>
        <dbReference type="ARBA" id="ARBA00013833"/>
    </source>
</evidence>
<dbReference type="InterPro" id="IPR048640">
    <property type="entry name" value="MgtC-like_C"/>
</dbReference>
<keyword evidence="6" id="KW-1133">Transmembrane helix</keyword>
<dbReference type="PRINTS" id="PR01837">
    <property type="entry name" value="MGTCSAPBPROT"/>
</dbReference>
<evidence type="ECO:0000256" key="7">
    <source>
        <dbReference type="ARBA" id="ARBA00023136"/>
    </source>
</evidence>
<sequence>MGILDFTLRLLTGLVLGAAIGLERHWRQKRAGLRTNTLVSLGATAFMLLSIEIGGDASARVASYIISGIGFLGAGVIMKDGLNVQGLNTAATIWCSAAVGSLSGMGKPRQALVLTAVIMLTHLILRPIGRRLSKLTFTQSTDMEIDYLFTIVCKPQIENQVRVLLMQMLGNEDDLLLQSLSSDDTEDSDKVSIQSVIKTASPQDGLIERVASRLTIEEHVAKVSWEIIGTQSDL</sequence>
<dbReference type="PANTHER" id="PTHR33778">
    <property type="entry name" value="PROTEIN MGTC"/>
    <property type="match status" value="1"/>
</dbReference>
<dbReference type="AlphaFoldDB" id="A0A1X7I110"/>
<dbReference type="Proteomes" id="UP000192980">
    <property type="component" value="Unassembled WGS sequence"/>
</dbReference>
<evidence type="ECO:0000256" key="4">
    <source>
        <dbReference type="ARBA" id="ARBA00022475"/>
    </source>
</evidence>
<comment type="similarity">
    <text evidence="2">Belongs to the MgtC/SapB family.</text>
</comment>
<evidence type="ECO:0000256" key="2">
    <source>
        <dbReference type="ARBA" id="ARBA00009298"/>
    </source>
</evidence>
<name>A0A1X7I110_9SPHI</name>
<dbReference type="STRING" id="561061.SAMN05660862_0336"/>
<dbReference type="Pfam" id="PF02308">
    <property type="entry name" value="MgtC"/>
    <property type="match status" value="1"/>
</dbReference>
<evidence type="ECO:0000256" key="6">
    <source>
        <dbReference type="ARBA" id="ARBA00022989"/>
    </source>
</evidence>
<evidence type="ECO:0000313" key="10">
    <source>
        <dbReference type="Proteomes" id="UP000192980"/>
    </source>
</evidence>
<dbReference type="GO" id="GO:0005886">
    <property type="term" value="C:plasma membrane"/>
    <property type="evidence" value="ECO:0007669"/>
    <property type="project" value="UniProtKB-SubCell"/>
</dbReference>
<dbReference type="InterPro" id="IPR049177">
    <property type="entry name" value="MgtC_SapB_SrpB_YhiD_N"/>
</dbReference>
<keyword evidence="4" id="KW-1003">Cell membrane</keyword>
<accession>A0A1X7I110</accession>
<dbReference type="PANTHER" id="PTHR33778:SF3">
    <property type="entry name" value="PROTEIN MGTC"/>
    <property type="match status" value="1"/>
</dbReference>
<evidence type="ECO:0000256" key="8">
    <source>
        <dbReference type="ARBA" id="ARBA00025369"/>
    </source>
</evidence>
<dbReference type="Gene3D" id="3.30.70.260">
    <property type="match status" value="1"/>
</dbReference>
<evidence type="ECO:0000256" key="1">
    <source>
        <dbReference type="ARBA" id="ARBA00004651"/>
    </source>
</evidence>
<comment type="function">
    <text evidence="8">Virulence factor required for growth in low Mg(2+) medium and for intramacrophage survival. May be involved in regulating membrane potential by activating Na(+)/K(+)-ATPase.</text>
</comment>
<gene>
    <name evidence="9" type="ORF">SAMN05660862_0336</name>
</gene>
<dbReference type="Pfam" id="PF21770">
    <property type="entry name" value="MgtC_SapB_C"/>
    <property type="match status" value="1"/>
</dbReference>
<keyword evidence="10" id="KW-1185">Reference proteome</keyword>